<evidence type="ECO:0000313" key="3">
    <source>
        <dbReference type="WBParaSite" id="GPLIN_000522400"/>
    </source>
</evidence>
<dbReference type="AlphaFoldDB" id="A0A183BX85"/>
<keyword evidence="1" id="KW-0472">Membrane</keyword>
<dbReference type="WBParaSite" id="GPLIN_000522400">
    <property type="protein sequence ID" value="GPLIN_000522400"/>
    <property type="gene ID" value="GPLIN_000522400"/>
</dbReference>
<sequence length="89" mass="10389">MCRQFRRQQPMTLPNANGRIDLVAQNVFQVPLFAMETAVDEISKELQWLKDKTKKDKEENKKELRTIKVLLMVNMVISVVVVVRLMTTN</sequence>
<keyword evidence="1" id="KW-0812">Transmembrane</keyword>
<accession>A0A183BX85</accession>
<protein>
    <submittedName>
        <fullName evidence="3">Uncharacterized protein</fullName>
    </submittedName>
</protein>
<dbReference type="Proteomes" id="UP000050741">
    <property type="component" value="Unassembled WGS sequence"/>
</dbReference>
<feature type="transmembrane region" description="Helical" evidence="1">
    <location>
        <begin position="69"/>
        <end position="87"/>
    </location>
</feature>
<evidence type="ECO:0000313" key="2">
    <source>
        <dbReference type="Proteomes" id="UP000050741"/>
    </source>
</evidence>
<name>A0A183BX85_GLOPA</name>
<organism evidence="2 3">
    <name type="scientific">Globodera pallida</name>
    <name type="common">Potato cyst nematode worm</name>
    <name type="synonym">Heterodera pallida</name>
    <dbReference type="NCBI Taxonomy" id="36090"/>
    <lineage>
        <taxon>Eukaryota</taxon>
        <taxon>Metazoa</taxon>
        <taxon>Ecdysozoa</taxon>
        <taxon>Nematoda</taxon>
        <taxon>Chromadorea</taxon>
        <taxon>Rhabditida</taxon>
        <taxon>Tylenchina</taxon>
        <taxon>Tylenchomorpha</taxon>
        <taxon>Tylenchoidea</taxon>
        <taxon>Heteroderidae</taxon>
        <taxon>Heteroderinae</taxon>
        <taxon>Globodera</taxon>
    </lineage>
</organism>
<proteinExistence type="predicted"/>
<evidence type="ECO:0000256" key="1">
    <source>
        <dbReference type="SAM" id="Phobius"/>
    </source>
</evidence>
<keyword evidence="2" id="KW-1185">Reference proteome</keyword>
<reference evidence="2" key="2">
    <citation type="submission" date="2014-05" db="EMBL/GenBank/DDBJ databases">
        <title>The genome and life-stage specific transcriptomes of Globodera pallida elucidate key aspects of plant parasitism by a cyst nematode.</title>
        <authorList>
            <person name="Cotton J.A."/>
            <person name="Lilley C.J."/>
            <person name="Jones L.M."/>
            <person name="Kikuchi T."/>
            <person name="Reid A.J."/>
            <person name="Thorpe P."/>
            <person name="Tsai I.J."/>
            <person name="Beasley H."/>
            <person name="Blok V."/>
            <person name="Cock P.J.A."/>
            <person name="Van den Akker S.E."/>
            <person name="Holroyd N."/>
            <person name="Hunt M."/>
            <person name="Mantelin S."/>
            <person name="Naghra H."/>
            <person name="Pain A."/>
            <person name="Palomares-Rius J.E."/>
            <person name="Zarowiecki M."/>
            <person name="Berriman M."/>
            <person name="Jones J.T."/>
            <person name="Urwin P.E."/>
        </authorList>
    </citation>
    <scope>NUCLEOTIDE SEQUENCE [LARGE SCALE GENOMIC DNA]</scope>
    <source>
        <strain evidence="2">Lindley</strain>
    </source>
</reference>
<reference evidence="2" key="1">
    <citation type="submission" date="2013-12" db="EMBL/GenBank/DDBJ databases">
        <authorList>
            <person name="Aslett M."/>
        </authorList>
    </citation>
    <scope>NUCLEOTIDE SEQUENCE [LARGE SCALE GENOMIC DNA]</scope>
    <source>
        <strain evidence="2">Lindley</strain>
    </source>
</reference>
<reference evidence="3" key="3">
    <citation type="submission" date="2016-06" db="UniProtKB">
        <authorList>
            <consortium name="WormBaseParasite"/>
        </authorList>
    </citation>
    <scope>IDENTIFICATION</scope>
</reference>
<keyword evidence="1" id="KW-1133">Transmembrane helix</keyword>